<feature type="transmembrane region" description="Helical" evidence="1">
    <location>
        <begin position="290"/>
        <end position="307"/>
    </location>
</feature>
<evidence type="ECO:0000256" key="1">
    <source>
        <dbReference type="SAM" id="Phobius"/>
    </source>
</evidence>
<organism evidence="2 3">
    <name type="scientific">Novosphingobium aquiterrae</name>
    <dbReference type="NCBI Taxonomy" id="624388"/>
    <lineage>
        <taxon>Bacteria</taxon>
        <taxon>Pseudomonadati</taxon>
        <taxon>Pseudomonadota</taxon>
        <taxon>Alphaproteobacteria</taxon>
        <taxon>Sphingomonadales</taxon>
        <taxon>Sphingomonadaceae</taxon>
        <taxon>Novosphingobium</taxon>
    </lineage>
</organism>
<feature type="transmembrane region" description="Helical" evidence="1">
    <location>
        <begin position="246"/>
        <end position="270"/>
    </location>
</feature>
<evidence type="ECO:0008006" key="4">
    <source>
        <dbReference type="Google" id="ProtNLM"/>
    </source>
</evidence>
<keyword evidence="3" id="KW-1185">Reference proteome</keyword>
<reference evidence="2 3" key="1">
    <citation type="submission" date="2024-09" db="EMBL/GenBank/DDBJ databases">
        <authorList>
            <person name="Sun Q."/>
            <person name="Mori K."/>
        </authorList>
    </citation>
    <scope>NUCLEOTIDE SEQUENCE [LARGE SCALE GENOMIC DNA]</scope>
    <source>
        <strain evidence="2 3">NCAIM B.02537</strain>
    </source>
</reference>
<keyword evidence="1" id="KW-0472">Membrane</keyword>
<keyword evidence="1" id="KW-0812">Transmembrane</keyword>
<evidence type="ECO:0000313" key="2">
    <source>
        <dbReference type="EMBL" id="MFC0589230.1"/>
    </source>
</evidence>
<feature type="transmembrane region" description="Helical" evidence="1">
    <location>
        <begin position="348"/>
        <end position="381"/>
    </location>
</feature>
<accession>A0ABV6PHB5</accession>
<dbReference type="RefSeq" id="WP_379480725.1">
    <property type="nucleotide sequence ID" value="NZ_JBHLTL010000004.1"/>
</dbReference>
<dbReference type="Proteomes" id="UP001589943">
    <property type="component" value="Unassembled WGS sequence"/>
</dbReference>
<dbReference type="EMBL" id="JBHLTL010000004">
    <property type="protein sequence ID" value="MFC0589230.1"/>
    <property type="molecule type" value="Genomic_DNA"/>
</dbReference>
<name>A0ABV6PHB5_9SPHN</name>
<sequence length="391" mass="41134">MADAATPRAFLRVGGVTVARQQLGLALDLKCERIICLAHGMRPELVDLQHEAEANGAQFHIVPGARALLGLVTAVDTLFVFGDGLFVSNDEAATLLETGEGVFVQPIEQGLAAGFERIDLNNASAAAMRIPGRLVEAVADLPADCDAASALQRVALQSGLRQRPIPPVDNGSVFWSLVRSDADAHALEPQWIRQRTSDDRPLSPSRVIALGFVRKLGPGLIHAGSGSTHLGIGAVMLMLLAAVAGWFGFFVAGLILAAFASISGEVAGLLGRVEAQSIYRQTRLIKADRGFGWMIDALLIGLAGFGTASQHGQTDWDRLFPPFMLIALLRILPQVIDRRWAASLGDRGLLALGLASALAGGVGSVAVHAGAVVAAIAGIVLPRVTKRLTRP</sequence>
<evidence type="ECO:0000313" key="3">
    <source>
        <dbReference type="Proteomes" id="UP001589943"/>
    </source>
</evidence>
<keyword evidence="1" id="KW-1133">Transmembrane helix</keyword>
<proteinExistence type="predicted"/>
<protein>
    <recommendedName>
        <fullName evidence="4">CDP-alcohol phosphatidyltransferase family protein</fullName>
    </recommendedName>
</protein>
<gene>
    <name evidence="2" type="ORF">ACFFF7_07380</name>
</gene>
<comment type="caution">
    <text evidence="2">The sequence shown here is derived from an EMBL/GenBank/DDBJ whole genome shotgun (WGS) entry which is preliminary data.</text>
</comment>